<dbReference type="HAMAP" id="MF_01400">
    <property type="entry name" value="MsrB"/>
    <property type="match status" value="1"/>
</dbReference>
<dbReference type="Pfam" id="PF01641">
    <property type="entry name" value="SelR"/>
    <property type="match status" value="1"/>
</dbReference>
<keyword evidence="3" id="KW-0479">Metal-binding</keyword>
<comment type="similarity">
    <text evidence="3">Belongs to the MsrB Met sulfoxide reductase family.</text>
</comment>
<organism evidence="6 7">
    <name type="scientific">Dyadobacter endophyticus</name>
    <dbReference type="NCBI Taxonomy" id="1749036"/>
    <lineage>
        <taxon>Bacteria</taxon>
        <taxon>Pseudomonadati</taxon>
        <taxon>Bacteroidota</taxon>
        <taxon>Cytophagia</taxon>
        <taxon>Cytophagales</taxon>
        <taxon>Spirosomataceae</taxon>
        <taxon>Dyadobacter</taxon>
    </lineage>
</organism>
<protein>
    <recommendedName>
        <fullName evidence="3">Peptide methionine sulfoxide reductase MsrB</fullName>
        <ecNumber evidence="3">1.8.4.12</ecNumber>
    </recommendedName>
    <alternativeName>
        <fullName evidence="3">Peptide-methionine (R)-S-oxide reductase</fullName>
    </alternativeName>
</protein>
<dbReference type="Proteomes" id="UP000600214">
    <property type="component" value="Unassembled WGS sequence"/>
</dbReference>
<comment type="cofactor">
    <cofactor evidence="3">
        <name>Zn(2+)</name>
        <dbReference type="ChEBI" id="CHEBI:29105"/>
    </cofactor>
    <text evidence="3">Binds 1 zinc ion per subunit. The zinc ion is important for the structural integrity of the protein.</text>
</comment>
<dbReference type="SUPFAM" id="SSF51316">
    <property type="entry name" value="Mss4-like"/>
    <property type="match status" value="1"/>
</dbReference>
<evidence type="ECO:0000256" key="2">
    <source>
        <dbReference type="ARBA" id="ARBA00048488"/>
    </source>
</evidence>
<sequence>MTYTIVFIVYLEKTDHKRMKNFIMVAIAGVFALTLQNCYGQSPTGQSKPAPKAPEYSHSETAPVKKSNDDWQKILSPEVYRVARLKGTERPFTSEYEHSKEIGTFYCAVCGNPLFKSDAKYESGCGWPSFFEPINKKSIIEATDNSLGMHRIEVMCGRCKSHLGHVFDDGPPPTGLRYCINGVVLDFEKAKTAEKKFNSKRKGESGS</sequence>
<dbReference type="InterPro" id="IPR002579">
    <property type="entry name" value="Met_Sox_Rdtase_MsrB_dom"/>
</dbReference>
<keyword evidence="1 3" id="KW-0560">Oxidoreductase</keyword>
<name>A0ABQ1YD83_9BACT</name>
<evidence type="ECO:0000313" key="7">
    <source>
        <dbReference type="Proteomes" id="UP000600214"/>
    </source>
</evidence>
<dbReference type="InterPro" id="IPR028427">
    <property type="entry name" value="Met_Sox_Rdtase_MsrB"/>
</dbReference>
<dbReference type="EMBL" id="BMIA01000001">
    <property type="protein sequence ID" value="GGH20023.1"/>
    <property type="molecule type" value="Genomic_DNA"/>
</dbReference>
<evidence type="ECO:0000256" key="3">
    <source>
        <dbReference type="HAMAP-Rule" id="MF_01400"/>
    </source>
</evidence>
<keyword evidence="3" id="KW-0862">Zinc</keyword>
<evidence type="ECO:0000256" key="4">
    <source>
        <dbReference type="SAM" id="MobiDB-lite"/>
    </source>
</evidence>
<comment type="catalytic activity">
    <reaction evidence="2 3">
        <text>L-methionyl-[protein] + [thioredoxin]-disulfide + H2O = L-methionyl-(R)-S-oxide-[protein] + [thioredoxin]-dithiol</text>
        <dbReference type="Rhea" id="RHEA:24164"/>
        <dbReference type="Rhea" id="RHEA-COMP:10698"/>
        <dbReference type="Rhea" id="RHEA-COMP:10700"/>
        <dbReference type="Rhea" id="RHEA-COMP:12313"/>
        <dbReference type="Rhea" id="RHEA-COMP:12314"/>
        <dbReference type="ChEBI" id="CHEBI:15377"/>
        <dbReference type="ChEBI" id="CHEBI:16044"/>
        <dbReference type="ChEBI" id="CHEBI:29950"/>
        <dbReference type="ChEBI" id="CHEBI:45764"/>
        <dbReference type="ChEBI" id="CHEBI:50058"/>
        <dbReference type="EC" id="1.8.4.12"/>
    </reaction>
</comment>
<keyword evidence="7" id="KW-1185">Reference proteome</keyword>
<evidence type="ECO:0000256" key="1">
    <source>
        <dbReference type="ARBA" id="ARBA00023002"/>
    </source>
</evidence>
<comment type="caution">
    <text evidence="6">The sequence shown here is derived from an EMBL/GenBank/DDBJ whole genome shotgun (WGS) entry which is preliminary data.</text>
</comment>
<feature type="binding site" evidence="3">
    <location>
        <position position="110"/>
    </location>
    <ligand>
        <name>Zn(2+)</name>
        <dbReference type="ChEBI" id="CHEBI:29105"/>
    </ligand>
</feature>
<feature type="binding site" evidence="3">
    <location>
        <position position="159"/>
    </location>
    <ligand>
        <name>Zn(2+)</name>
        <dbReference type="ChEBI" id="CHEBI:29105"/>
    </ligand>
</feature>
<dbReference type="PROSITE" id="PS51790">
    <property type="entry name" value="MSRB"/>
    <property type="match status" value="1"/>
</dbReference>
<proteinExistence type="inferred from homology"/>
<dbReference type="PANTHER" id="PTHR10173:SF52">
    <property type="entry name" value="METHIONINE-R-SULFOXIDE REDUCTASE B1"/>
    <property type="match status" value="1"/>
</dbReference>
<dbReference type="NCBIfam" id="TIGR00357">
    <property type="entry name" value="peptide-methionine (R)-S-oxide reductase MsrB"/>
    <property type="match status" value="1"/>
</dbReference>
<dbReference type="InterPro" id="IPR011057">
    <property type="entry name" value="Mss4-like_sf"/>
</dbReference>
<feature type="binding site" evidence="3">
    <location>
        <position position="156"/>
    </location>
    <ligand>
        <name>Zn(2+)</name>
        <dbReference type="ChEBI" id="CHEBI:29105"/>
    </ligand>
</feature>
<evidence type="ECO:0000313" key="6">
    <source>
        <dbReference type="EMBL" id="GGH20023.1"/>
    </source>
</evidence>
<gene>
    <name evidence="3" type="primary">msrB</name>
    <name evidence="6" type="ORF">GCM10007423_00140</name>
</gene>
<evidence type="ECO:0000259" key="5">
    <source>
        <dbReference type="PROSITE" id="PS51790"/>
    </source>
</evidence>
<feature type="domain" description="MsrB" evidence="5">
    <location>
        <begin position="68"/>
        <end position="190"/>
    </location>
</feature>
<feature type="binding site" evidence="3">
    <location>
        <position position="107"/>
    </location>
    <ligand>
        <name>Zn(2+)</name>
        <dbReference type="ChEBI" id="CHEBI:29105"/>
    </ligand>
</feature>
<dbReference type="EC" id="1.8.4.12" evidence="3"/>
<dbReference type="PANTHER" id="PTHR10173">
    <property type="entry name" value="METHIONINE SULFOXIDE REDUCTASE"/>
    <property type="match status" value="1"/>
</dbReference>
<reference evidence="7" key="1">
    <citation type="journal article" date="2019" name="Int. J. Syst. Evol. Microbiol.">
        <title>The Global Catalogue of Microorganisms (GCM) 10K type strain sequencing project: providing services to taxonomists for standard genome sequencing and annotation.</title>
        <authorList>
            <consortium name="The Broad Institute Genomics Platform"/>
            <consortium name="The Broad Institute Genome Sequencing Center for Infectious Disease"/>
            <person name="Wu L."/>
            <person name="Ma J."/>
        </authorList>
    </citation>
    <scope>NUCLEOTIDE SEQUENCE [LARGE SCALE GENOMIC DNA]</scope>
    <source>
        <strain evidence="7">CGMCC 1.15288</strain>
    </source>
</reference>
<feature type="region of interest" description="Disordered" evidence="4">
    <location>
        <begin position="44"/>
        <end position="68"/>
    </location>
</feature>
<accession>A0ABQ1YD83</accession>
<dbReference type="Gene3D" id="2.170.150.20">
    <property type="entry name" value="Peptide methionine sulfoxide reductase"/>
    <property type="match status" value="1"/>
</dbReference>
<feature type="active site" description="Nucleophile" evidence="3">
    <location>
        <position position="179"/>
    </location>
</feature>